<dbReference type="Proteomes" id="UP000834106">
    <property type="component" value="Chromosome 8"/>
</dbReference>
<proteinExistence type="predicted"/>
<evidence type="ECO:0000256" key="1">
    <source>
        <dbReference type="ARBA" id="ARBA00023054"/>
    </source>
</evidence>
<organism evidence="2 3">
    <name type="scientific">Fraxinus pennsylvanica</name>
    <dbReference type="NCBI Taxonomy" id="56036"/>
    <lineage>
        <taxon>Eukaryota</taxon>
        <taxon>Viridiplantae</taxon>
        <taxon>Streptophyta</taxon>
        <taxon>Embryophyta</taxon>
        <taxon>Tracheophyta</taxon>
        <taxon>Spermatophyta</taxon>
        <taxon>Magnoliopsida</taxon>
        <taxon>eudicotyledons</taxon>
        <taxon>Gunneridae</taxon>
        <taxon>Pentapetalae</taxon>
        <taxon>asterids</taxon>
        <taxon>lamiids</taxon>
        <taxon>Lamiales</taxon>
        <taxon>Oleaceae</taxon>
        <taxon>Oleeae</taxon>
        <taxon>Fraxinus</taxon>
    </lineage>
</organism>
<dbReference type="PANTHER" id="PTHR31342:SF18">
    <property type="entry name" value="OS01G0651932 PROTEIN"/>
    <property type="match status" value="1"/>
</dbReference>
<keyword evidence="3" id="KW-1185">Reference proteome</keyword>
<dbReference type="InterPro" id="IPR040265">
    <property type="entry name" value="CHUP1/IPGA1-like"/>
</dbReference>
<evidence type="ECO:0000313" key="2">
    <source>
        <dbReference type="EMBL" id="CAI9766817.1"/>
    </source>
</evidence>
<evidence type="ECO:0000313" key="3">
    <source>
        <dbReference type="Proteomes" id="UP000834106"/>
    </source>
</evidence>
<dbReference type="GO" id="GO:0055028">
    <property type="term" value="C:cortical microtubule"/>
    <property type="evidence" value="ECO:0007669"/>
    <property type="project" value="TreeGrafter"/>
</dbReference>
<dbReference type="AlphaFoldDB" id="A0AAD1ZBM6"/>
<sequence>MELEASSFRDDPRQPCGQAFKKMQALFEKCDMNFRLLFISQIKLAYVKLAMKYMKRVSVELEFVGGVLEEEELIIQGVKFAFRVHQVFITAYAGTEGSAWEI</sequence>
<accession>A0AAD1ZBM6</accession>
<name>A0AAD1ZBM6_9LAMI</name>
<keyword evidence="1" id="KW-0175">Coiled coil</keyword>
<dbReference type="EMBL" id="OU503043">
    <property type="protein sequence ID" value="CAI9766817.1"/>
    <property type="molecule type" value="Genomic_DNA"/>
</dbReference>
<dbReference type="PANTHER" id="PTHR31342">
    <property type="entry name" value="PROTEIN CHUP1, CHLOROPLASTIC"/>
    <property type="match status" value="1"/>
</dbReference>
<dbReference type="GO" id="GO:0072699">
    <property type="term" value="P:protein localization to cortical microtubule cytoskeleton"/>
    <property type="evidence" value="ECO:0007669"/>
    <property type="project" value="TreeGrafter"/>
</dbReference>
<gene>
    <name evidence="2" type="ORF">FPE_LOCUS14247</name>
</gene>
<reference evidence="2" key="1">
    <citation type="submission" date="2023-05" db="EMBL/GenBank/DDBJ databases">
        <authorList>
            <person name="Huff M."/>
        </authorList>
    </citation>
    <scope>NUCLEOTIDE SEQUENCE</scope>
</reference>
<protein>
    <submittedName>
        <fullName evidence="2">Uncharacterized protein</fullName>
    </submittedName>
</protein>